<comment type="caution">
    <text evidence="1">The sequence shown here is derived from an EMBL/GenBank/DDBJ whole genome shotgun (WGS) entry which is preliminary data.</text>
</comment>
<dbReference type="GeneID" id="84608874"/>
<dbReference type="Proteomes" id="UP001165292">
    <property type="component" value="Unassembled WGS sequence"/>
</dbReference>
<keyword evidence="3" id="KW-1185">Reference proteome</keyword>
<dbReference type="EMBL" id="JAMYBS010000007">
    <property type="protein sequence ID" value="MCO7544802.1"/>
    <property type="molecule type" value="Genomic_DNA"/>
</dbReference>
<sequence length="142" mass="16721">MEPESIVYGCIRDWPSAEPEESRQRRRVNLAALNALPQGEGWPFIGREMFSYCQREDEGPHQTQVIHFGASYRTIEYEWALWVRHFEALLDELYWTSAVVHLETELNGTHTFRWETETGSHSPHQRDVRMRCAWERESGVLG</sequence>
<evidence type="ECO:0000313" key="3">
    <source>
        <dbReference type="Proteomes" id="UP000269134"/>
    </source>
</evidence>
<gene>
    <name evidence="2" type="ORF">EA795_07495</name>
    <name evidence="1" type="ORF">NJF43_08550</name>
</gene>
<proteinExistence type="predicted"/>
<reference evidence="1" key="2">
    <citation type="submission" date="2022-06" db="EMBL/GenBank/DDBJ databases">
        <title>Detection of beta-lactamases in bacteria of animal origin.</title>
        <authorList>
            <person name="Mlynarcik P."/>
            <person name="Zdarska V."/>
            <person name="Chudobova H."/>
            <person name="Prochazkova P."/>
            <person name="Hricova K."/>
            <person name="Mezerova K."/>
            <person name="Bardon J."/>
            <person name="Dolejska M."/>
            <person name="Sukkar I."/>
            <person name="Kolar M."/>
        </authorList>
    </citation>
    <scope>NUCLEOTIDE SEQUENCE</scope>
    <source>
        <strain evidence="1">S 300-3</strain>
    </source>
</reference>
<reference evidence="2 3" key="1">
    <citation type="submission" date="2018-10" db="EMBL/GenBank/DDBJ databases">
        <title>Pseudomonas sp. GL14 genome.</title>
        <authorList>
            <person name="Peng J."/>
            <person name="Liu Z.-P."/>
        </authorList>
    </citation>
    <scope>NUCLEOTIDE SEQUENCE [LARGE SCALE GENOMIC DNA]</scope>
    <source>
        <strain evidence="2 3">GL14</strain>
    </source>
</reference>
<evidence type="ECO:0000313" key="1">
    <source>
        <dbReference type="EMBL" id="MCO7544802.1"/>
    </source>
</evidence>
<dbReference type="AlphaFoldDB" id="A0AA41WHX3"/>
<dbReference type="RefSeq" id="WP_014852183.1">
    <property type="nucleotide sequence ID" value="NZ_DALYPK010000006.1"/>
</dbReference>
<protein>
    <submittedName>
        <fullName evidence="1">Uncharacterized protein</fullName>
    </submittedName>
</protein>
<evidence type="ECO:0000313" key="2">
    <source>
        <dbReference type="EMBL" id="RMI01395.1"/>
    </source>
</evidence>
<accession>A0AA41WHX3</accession>
<name>A0AA41WHX3_9GAMM</name>
<organism evidence="1 4">
    <name type="scientific">Stutzerimonas nitrititolerans</name>
    <dbReference type="NCBI Taxonomy" id="2482751"/>
    <lineage>
        <taxon>Bacteria</taxon>
        <taxon>Pseudomonadati</taxon>
        <taxon>Pseudomonadota</taxon>
        <taxon>Gammaproteobacteria</taxon>
        <taxon>Pseudomonadales</taxon>
        <taxon>Pseudomonadaceae</taxon>
        <taxon>Stutzerimonas</taxon>
    </lineage>
</organism>
<evidence type="ECO:0000313" key="4">
    <source>
        <dbReference type="Proteomes" id="UP001165292"/>
    </source>
</evidence>
<dbReference type="EMBL" id="RFFL01000005">
    <property type="protein sequence ID" value="RMI01395.1"/>
    <property type="molecule type" value="Genomic_DNA"/>
</dbReference>
<dbReference type="Proteomes" id="UP000269134">
    <property type="component" value="Unassembled WGS sequence"/>
</dbReference>